<reference evidence="2" key="1">
    <citation type="submission" date="2022-10" db="EMBL/GenBank/DDBJ databases">
        <title>Culturing micro-colonial fungi from biological soil crusts in the Mojave desert and describing Neophaeococcomyces mojavensis, and introducing the new genera and species Taxawa tesnikishii.</title>
        <authorList>
            <person name="Kurbessoian T."/>
            <person name="Stajich J.E."/>
        </authorList>
    </citation>
    <scope>NUCLEOTIDE SEQUENCE</scope>
    <source>
        <strain evidence="2">TK_1</strain>
    </source>
</reference>
<feature type="region of interest" description="Disordered" evidence="1">
    <location>
        <begin position="499"/>
        <end position="528"/>
    </location>
</feature>
<organism evidence="2 3">
    <name type="scientific">Coniosporium apollinis</name>
    <dbReference type="NCBI Taxonomy" id="61459"/>
    <lineage>
        <taxon>Eukaryota</taxon>
        <taxon>Fungi</taxon>
        <taxon>Dikarya</taxon>
        <taxon>Ascomycota</taxon>
        <taxon>Pezizomycotina</taxon>
        <taxon>Dothideomycetes</taxon>
        <taxon>Dothideomycetes incertae sedis</taxon>
        <taxon>Coniosporium</taxon>
    </lineage>
</organism>
<feature type="compositionally biased region" description="Low complexity" evidence="1">
    <location>
        <begin position="221"/>
        <end position="236"/>
    </location>
</feature>
<evidence type="ECO:0000313" key="2">
    <source>
        <dbReference type="EMBL" id="KAJ9667225.1"/>
    </source>
</evidence>
<name>A0ABQ9P0W5_9PEZI</name>
<gene>
    <name evidence="2" type="ORF">H2201_002746</name>
</gene>
<feature type="region of interest" description="Disordered" evidence="1">
    <location>
        <begin position="217"/>
        <end position="263"/>
    </location>
</feature>
<evidence type="ECO:0000313" key="3">
    <source>
        <dbReference type="Proteomes" id="UP001172684"/>
    </source>
</evidence>
<dbReference type="EMBL" id="JAPDRL010000014">
    <property type="protein sequence ID" value="KAJ9667225.1"/>
    <property type="molecule type" value="Genomic_DNA"/>
</dbReference>
<feature type="compositionally biased region" description="Polar residues" evidence="1">
    <location>
        <begin position="1"/>
        <end position="11"/>
    </location>
</feature>
<accession>A0ABQ9P0W5</accession>
<evidence type="ECO:0000256" key="1">
    <source>
        <dbReference type="SAM" id="MobiDB-lite"/>
    </source>
</evidence>
<proteinExistence type="predicted"/>
<feature type="region of interest" description="Disordered" evidence="1">
    <location>
        <begin position="1"/>
        <end position="27"/>
    </location>
</feature>
<sequence length="738" mass="82154">MVTNTSPTPNVEQAPLTDIQDFDPMTPNTFDRIWNSAGEVKNEDDSLFVPMSPVENTVPDTIAPAIETSTITPAETLVNADPQSQSGLIDVQDDWNNANPSNLQFSDNSNFDQDNSFANINVSGVTSSLEFSAVPGTANALFAQPQMQYVNDIAYFPQQTYAQPPGHYAQYPQPDAQYSFPYYDASFNAPMGVDPYPAAANFQAPVAPMPSAIQLSRPATVESDVQSESDSSNSDNAGKRRRRKAAKNPVKYKAEKPKKDAKHAWVRTNTTTKGVTTRTGKINQYDPSKVYENVAHTMDWQSSKYQHEYTEAGELVDGTFSADQLHEYLHQWSMWNGADGARLILWIQRCPTDSARRYASEGGSKCRFKHCPATNNTIMHGHYRVAFDEVWAKYKTRADPFIQAGYVHLYCLERFLDFPEICAKLDVRPDDRKMIQEPRGHWAPALGTHDAVVAKDFIKRCKKGTLRQNELYAEYPVHDPSARGAHKEHGFTLTCRMSEERNGLRPESQQDQFRGRGKSATHITQHKGNLQQIADAKAVKAGKKTKVVDNPEDKVIEIQANKVASPNPPPKRAATIKLKAPPTPRQQTKKRKAATPDDSECETDAVPENRPPLKKARQVTNEDFETLGRMSAAPFITRILQGEQPLEEEFPPMPTPMQAGFVSELQNARDRYASSIRLQTPEESVRSPAVLRPTVVTEVADDVTAQLKPLPTPSPASSDVEYLFNSPLEGNPFGSPTK</sequence>
<protein>
    <submittedName>
        <fullName evidence="2">Uncharacterized protein</fullName>
    </submittedName>
</protein>
<dbReference type="Proteomes" id="UP001172684">
    <property type="component" value="Unassembled WGS sequence"/>
</dbReference>
<feature type="region of interest" description="Disordered" evidence="1">
    <location>
        <begin position="559"/>
        <end position="618"/>
    </location>
</feature>
<feature type="region of interest" description="Disordered" evidence="1">
    <location>
        <begin position="707"/>
        <end position="738"/>
    </location>
</feature>
<keyword evidence="3" id="KW-1185">Reference proteome</keyword>
<comment type="caution">
    <text evidence="2">The sequence shown here is derived from an EMBL/GenBank/DDBJ whole genome shotgun (WGS) entry which is preliminary data.</text>
</comment>